<feature type="region of interest" description="Disordered" evidence="1">
    <location>
        <begin position="420"/>
        <end position="458"/>
    </location>
</feature>
<dbReference type="EMBL" id="RCSS01000664">
    <property type="protein sequence ID" value="RVD91057.1"/>
    <property type="molecule type" value="Genomic_DNA"/>
</dbReference>
<reference evidence="2 3" key="1">
    <citation type="submission" date="2018-10" db="EMBL/GenBank/DDBJ databases">
        <title>Draft genome sequence of the microsporidian Tubulinosema ratisbonensis.</title>
        <authorList>
            <person name="Polonais V."/>
            <person name="Peyretaillade E."/>
            <person name="Niehus S."/>
            <person name="Wawrzyniak I."/>
            <person name="Franchet A."/>
            <person name="Gaspin C."/>
            <person name="Reichstadt M."/>
            <person name="Belser C."/>
            <person name="Labadie K."/>
            <person name="Delbac F."/>
            <person name="Ferrandon D."/>
        </authorList>
    </citation>
    <scope>NUCLEOTIDE SEQUENCE [LARGE SCALE GENOMIC DNA]</scope>
    <source>
        <strain evidence="2 3">Franzen</strain>
    </source>
</reference>
<dbReference type="VEuPathDB" id="MicrosporidiaDB:TUBRATIS_25030"/>
<accession>A0A437AJ16</accession>
<proteinExistence type="predicted"/>
<evidence type="ECO:0000313" key="2">
    <source>
        <dbReference type="EMBL" id="RVD91057.1"/>
    </source>
</evidence>
<feature type="compositionally biased region" description="Polar residues" evidence="1">
    <location>
        <begin position="190"/>
        <end position="200"/>
    </location>
</feature>
<feature type="non-terminal residue" evidence="2">
    <location>
        <position position="1"/>
    </location>
</feature>
<evidence type="ECO:0000256" key="1">
    <source>
        <dbReference type="SAM" id="MobiDB-lite"/>
    </source>
</evidence>
<evidence type="ECO:0000313" key="3">
    <source>
        <dbReference type="Proteomes" id="UP000282876"/>
    </source>
</evidence>
<organism evidence="2 3">
    <name type="scientific">Tubulinosema ratisbonensis</name>
    <dbReference type="NCBI Taxonomy" id="291195"/>
    <lineage>
        <taxon>Eukaryota</taxon>
        <taxon>Fungi</taxon>
        <taxon>Fungi incertae sedis</taxon>
        <taxon>Microsporidia</taxon>
        <taxon>Tubulinosematoidea</taxon>
        <taxon>Tubulinosematidae</taxon>
        <taxon>Tubulinosema</taxon>
    </lineage>
</organism>
<keyword evidence="3" id="KW-1185">Reference proteome</keyword>
<feature type="compositionally biased region" description="Basic and acidic residues" evidence="1">
    <location>
        <begin position="178"/>
        <end position="188"/>
    </location>
</feature>
<dbReference type="Proteomes" id="UP000282876">
    <property type="component" value="Unassembled WGS sequence"/>
</dbReference>
<feature type="region of interest" description="Disordered" evidence="1">
    <location>
        <begin position="178"/>
        <end position="200"/>
    </location>
</feature>
<dbReference type="AlphaFoldDB" id="A0A437AJ16"/>
<gene>
    <name evidence="2" type="ORF">TUBRATIS_25030</name>
</gene>
<sequence>KENLTSINETQQIEATSLEVINFQENSYLSNELVGHNETTQEESFICNNPTRTTCKAEDNYYSICNQEKGDISVGNISESTHQDIKNESFIGQQYKKSINENNKHLMVEEFNKDNNTDFEQENIIITNMISKTSVNSPKEKICTEPIVNNVFKQDQEYEKHTQDISYVNCGDSIKSKEINNSETEPKDFFTNTTGKETSEQARSQYLFNSNFNKPSGHNRSSSNNHNQKIHIISSNIIQPPNQKSNKNTSTKALKNTKFTERCLTNEKIKENQTNKTEILDDSDNDLSSKKPRLKFIKDTSTSNKNKDGIKVVLNPCIGNNYAQCVASEIQKNLDVFKSHNLKKEMKKKQEEIFNSDFTFKLTGTNSFEIEKEITNNPKELINSSVENKVTRCITDHKNINISTDNLGYNKQKTFDLGKDNEPKGIQIAEDDNSSEKNKICTKRTSQTKRSKNKSKQPKIKKLVKNPKILEEDIQESTKKRFCLDIKERENARKTSKRFDEIFFIWLKVRESIQSSDELKELKKTIKEEMCYLIEHGKERIKKIVSFYDPNMNNACNSELILFYYWLIDNESALNILSLYRLTHITIYWSIYFNRNMMEPVDLCVMFYNVFVNSLNDEDVIMEMFIASVSFFLGKDHKIVENRNKLNIWNRFNIKQVSMENLTEAWVVFKEAHEENIKSIEPEKWIKTKLNLICKLQNKDFNNFMKLYLIHVTHYFDIHKKITTQNSIYSLFSSLNTYKIE</sequence>
<protein>
    <submittedName>
        <fullName evidence="2">Uncharacterized protein</fullName>
    </submittedName>
</protein>
<feature type="region of interest" description="Disordered" evidence="1">
    <location>
        <begin position="234"/>
        <end position="254"/>
    </location>
</feature>
<name>A0A437AJ16_9MICR</name>
<feature type="compositionally biased region" description="Basic residues" evidence="1">
    <location>
        <begin position="440"/>
        <end position="458"/>
    </location>
</feature>
<comment type="caution">
    <text evidence="2">The sequence shown here is derived from an EMBL/GenBank/DDBJ whole genome shotgun (WGS) entry which is preliminary data.</text>
</comment>